<dbReference type="Pfam" id="PF01370">
    <property type="entry name" value="Epimerase"/>
    <property type="match status" value="1"/>
</dbReference>
<protein>
    <submittedName>
        <fullName evidence="3">NAD-dependent epimerase/dehydratase family protein</fullName>
    </submittedName>
</protein>
<organism evidence="3">
    <name type="scientific">candidate division WWE3 bacterium</name>
    <dbReference type="NCBI Taxonomy" id="2053526"/>
    <lineage>
        <taxon>Bacteria</taxon>
        <taxon>Katanobacteria</taxon>
    </lineage>
</organism>
<dbReference type="EMBL" id="DSPJ01000040">
    <property type="protein sequence ID" value="HEX61782.1"/>
    <property type="molecule type" value="Genomic_DNA"/>
</dbReference>
<evidence type="ECO:0000313" key="3">
    <source>
        <dbReference type="EMBL" id="HEX61782.1"/>
    </source>
</evidence>
<dbReference type="Gene3D" id="3.90.25.10">
    <property type="entry name" value="UDP-galactose 4-epimerase, domain 1"/>
    <property type="match status" value="1"/>
</dbReference>
<evidence type="ECO:0000256" key="1">
    <source>
        <dbReference type="ARBA" id="ARBA00007637"/>
    </source>
</evidence>
<feature type="domain" description="NAD-dependent epimerase/dehydratase" evidence="2">
    <location>
        <begin position="3"/>
        <end position="236"/>
    </location>
</feature>
<gene>
    <name evidence="3" type="ORF">ENR01_01330</name>
</gene>
<comment type="similarity">
    <text evidence="1">Belongs to the NAD(P)-dependent epimerase/dehydratase family.</text>
</comment>
<dbReference type="InterPro" id="IPR001509">
    <property type="entry name" value="Epimerase_deHydtase"/>
</dbReference>
<reference evidence="3" key="1">
    <citation type="journal article" date="2020" name="mSystems">
        <title>Genome- and Community-Level Interaction Insights into Carbon Utilization and Element Cycling Functions of Hydrothermarchaeota in Hydrothermal Sediment.</title>
        <authorList>
            <person name="Zhou Z."/>
            <person name="Liu Y."/>
            <person name="Xu W."/>
            <person name="Pan J."/>
            <person name="Luo Z.H."/>
            <person name="Li M."/>
        </authorList>
    </citation>
    <scope>NUCLEOTIDE SEQUENCE [LARGE SCALE GENOMIC DNA]</scope>
    <source>
        <strain evidence="3">SpSt-361</strain>
    </source>
</reference>
<dbReference type="InterPro" id="IPR036291">
    <property type="entry name" value="NAD(P)-bd_dom_sf"/>
</dbReference>
<comment type="caution">
    <text evidence="3">The sequence shown here is derived from an EMBL/GenBank/DDBJ whole genome shotgun (WGS) entry which is preliminary data.</text>
</comment>
<dbReference type="PANTHER" id="PTHR43000">
    <property type="entry name" value="DTDP-D-GLUCOSE 4,6-DEHYDRATASE-RELATED"/>
    <property type="match status" value="1"/>
</dbReference>
<evidence type="ECO:0000259" key="2">
    <source>
        <dbReference type="Pfam" id="PF01370"/>
    </source>
</evidence>
<name>A0A832E1U2_UNCKA</name>
<sequence length="309" mass="33912">MRIIVTGGAGFIGSHVADALVARGDEVLVVDNLSSGLKENVNPEVRFEPVDICDFPKLEKIFRDFRPEAVFHLAAHIDLRESFRDPAYDAQNNIVGSLNLLELMAEFGTRKIIFSSTGGAIYGEADKIPTPETYFAIPASPYGISKLAVEHYLSVWRKLHGIEYVALRYANVYGPRQGGKGESGVIAIFAKKMLKGEPIEIFGDGKQTRDYVYVADVVAANLAAEELGGSGVFNIGTGIETSVNEIYEKLFQLLKCTIPSSKAPAVKGEILRSVLDYSKAKRELNWEPRVSLGTGLEKTVDYFKKLTNS</sequence>
<dbReference type="SUPFAM" id="SSF51735">
    <property type="entry name" value="NAD(P)-binding Rossmann-fold domains"/>
    <property type="match status" value="1"/>
</dbReference>
<proteinExistence type="inferred from homology"/>
<dbReference type="Gene3D" id="3.40.50.720">
    <property type="entry name" value="NAD(P)-binding Rossmann-like Domain"/>
    <property type="match status" value="1"/>
</dbReference>
<accession>A0A832E1U2</accession>
<dbReference type="AlphaFoldDB" id="A0A832E1U2"/>